<dbReference type="EMBL" id="KV419416">
    <property type="protein sequence ID" value="KZS91177.1"/>
    <property type="molecule type" value="Genomic_DNA"/>
</dbReference>
<dbReference type="AlphaFoldDB" id="A0A164S5N4"/>
<evidence type="ECO:0000313" key="1">
    <source>
        <dbReference type="EMBL" id="KZS91177.1"/>
    </source>
</evidence>
<name>A0A164S5N4_9AGAM</name>
<organism evidence="1 2">
    <name type="scientific">Sistotremastrum niveocremeum HHB9708</name>
    <dbReference type="NCBI Taxonomy" id="1314777"/>
    <lineage>
        <taxon>Eukaryota</taxon>
        <taxon>Fungi</taxon>
        <taxon>Dikarya</taxon>
        <taxon>Basidiomycota</taxon>
        <taxon>Agaricomycotina</taxon>
        <taxon>Agaricomycetes</taxon>
        <taxon>Sistotremastrales</taxon>
        <taxon>Sistotremastraceae</taxon>
        <taxon>Sertulicium</taxon>
        <taxon>Sertulicium niveocremeum</taxon>
    </lineage>
</organism>
<accession>A0A164S5N4</accession>
<reference evidence="1 2" key="1">
    <citation type="journal article" date="2016" name="Mol. Biol. Evol.">
        <title>Comparative Genomics of Early-Diverging Mushroom-Forming Fungi Provides Insights into the Origins of Lignocellulose Decay Capabilities.</title>
        <authorList>
            <person name="Nagy L.G."/>
            <person name="Riley R."/>
            <person name="Tritt A."/>
            <person name="Adam C."/>
            <person name="Daum C."/>
            <person name="Floudas D."/>
            <person name="Sun H."/>
            <person name="Yadav J.S."/>
            <person name="Pangilinan J."/>
            <person name="Larsson K.H."/>
            <person name="Matsuura K."/>
            <person name="Barry K."/>
            <person name="Labutti K."/>
            <person name="Kuo R."/>
            <person name="Ohm R.A."/>
            <person name="Bhattacharya S.S."/>
            <person name="Shirouzu T."/>
            <person name="Yoshinaga Y."/>
            <person name="Martin F.M."/>
            <person name="Grigoriev I.V."/>
            <person name="Hibbett D.S."/>
        </authorList>
    </citation>
    <scope>NUCLEOTIDE SEQUENCE [LARGE SCALE GENOMIC DNA]</scope>
    <source>
        <strain evidence="1 2">HHB9708</strain>
    </source>
</reference>
<gene>
    <name evidence="1" type="ORF">SISNIDRAFT_467782</name>
</gene>
<protein>
    <submittedName>
        <fullName evidence="1">Uncharacterized protein</fullName>
    </submittedName>
</protein>
<dbReference type="Proteomes" id="UP000076722">
    <property type="component" value="Unassembled WGS sequence"/>
</dbReference>
<sequence>MPEEPSAVIQAIPILCDKTRWMLQDSMSRYVTVEGLAKTVRKTIVPLATPPSLKPPERRGNGFANEMFQGVLFVQIFIRRSISADNHMDSRWERAQDSRRSESDRMPLFKNEVPSTLLRAEGLDPWADLTHMGFKLPRKLKNISNEINAEIGLTSGQAIFGDPSKRHGKLSLLGIGERFIRNSKKNAVRGIVKHPGGQAFLDRQVRAPDQRSVSRVWTIEVEEALLRGDTCEHYGQMQNKAFGDACATYEVDCSVASQS</sequence>
<evidence type="ECO:0000313" key="2">
    <source>
        <dbReference type="Proteomes" id="UP000076722"/>
    </source>
</evidence>
<keyword evidence="2" id="KW-1185">Reference proteome</keyword>
<proteinExistence type="predicted"/>